<proteinExistence type="predicted"/>
<reference evidence="2 3" key="1">
    <citation type="submission" date="2018-06" db="EMBL/GenBank/DDBJ databases">
        <title>A transcriptomic atlas of mushroom development highlights an independent origin of complex multicellularity.</title>
        <authorList>
            <consortium name="DOE Joint Genome Institute"/>
            <person name="Krizsan K."/>
            <person name="Almasi E."/>
            <person name="Merenyi Z."/>
            <person name="Sahu N."/>
            <person name="Viragh M."/>
            <person name="Koszo T."/>
            <person name="Mondo S."/>
            <person name="Kiss B."/>
            <person name="Balint B."/>
            <person name="Kues U."/>
            <person name="Barry K."/>
            <person name="Hegedus J.C."/>
            <person name="Henrissat B."/>
            <person name="Johnson J."/>
            <person name="Lipzen A."/>
            <person name="Ohm R."/>
            <person name="Nagy I."/>
            <person name="Pangilinan J."/>
            <person name="Yan J."/>
            <person name="Xiong Y."/>
            <person name="Grigoriev I.V."/>
            <person name="Hibbett D.S."/>
            <person name="Nagy L.G."/>
        </authorList>
    </citation>
    <scope>NUCLEOTIDE SEQUENCE [LARGE SCALE GENOMIC DNA]</scope>
    <source>
        <strain evidence="2 3">SZMC22713</strain>
    </source>
</reference>
<keyword evidence="1" id="KW-0472">Membrane</keyword>
<gene>
    <name evidence="2" type="ORF">BD410DRAFT_551036</name>
</gene>
<evidence type="ECO:0000256" key="1">
    <source>
        <dbReference type="SAM" id="Phobius"/>
    </source>
</evidence>
<dbReference type="AlphaFoldDB" id="A0A4Y7PQF8"/>
<keyword evidence="1" id="KW-0812">Transmembrane</keyword>
<keyword evidence="1" id="KW-1133">Transmembrane helix</keyword>
<feature type="transmembrane region" description="Helical" evidence="1">
    <location>
        <begin position="38"/>
        <end position="57"/>
    </location>
</feature>
<dbReference type="VEuPathDB" id="FungiDB:BD410DRAFT_551036"/>
<protein>
    <submittedName>
        <fullName evidence="2">Uncharacterized protein</fullName>
    </submittedName>
</protein>
<keyword evidence="3" id="KW-1185">Reference proteome</keyword>
<sequence length="170" mass="19064">MMHQVGLDVSFSINTAFVRNMSIQIDVADLSGTILEGILYGIFLSLFVATMYILLTGKHHQSRPNIPMIFGAVLMFILATIQISLDTANIFLSFIDLDRTHRIEFLTDPKKAIWAARGTTFFAMMIVGDVIVIYRTFIVWGRNFWVILVPVCCIGESGGVRHDQTHPVAD</sequence>
<evidence type="ECO:0000313" key="3">
    <source>
        <dbReference type="Proteomes" id="UP000294933"/>
    </source>
</evidence>
<feature type="transmembrane region" description="Helical" evidence="1">
    <location>
        <begin position="69"/>
        <end position="92"/>
    </location>
</feature>
<dbReference type="OrthoDB" id="3269446at2759"/>
<evidence type="ECO:0000313" key="2">
    <source>
        <dbReference type="EMBL" id="TDL17405.1"/>
    </source>
</evidence>
<accession>A0A4Y7PQF8</accession>
<name>A0A4Y7PQF8_9AGAM</name>
<dbReference type="Proteomes" id="UP000294933">
    <property type="component" value="Unassembled WGS sequence"/>
</dbReference>
<organism evidence="2 3">
    <name type="scientific">Rickenella mellea</name>
    <dbReference type="NCBI Taxonomy" id="50990"/>
    <lineage>
        <taxon>Eukaryota</taxon>
        <taxon>Fungi</taxon>
        <taxon>Dikarya</taxon>
        <taxon>Basidiomycota</taxon>
        <taxon>Agaricomycotina</taxon>
        <taxon>Agaricomycetes</taxon>
        <taxon>Hymenochaetales</taxon>
        <taxon>Rickenellaceae</taxon>
        <taxon>Rickenella</taxon>
    </lineage>
</organism>
<feature type="transmembrane region" description="Helical" evidence="1">
    <location>
        <begin position="112"/>
        <end position="134"/>
    </location>
</feature>
<dbReference type="EMBL" id="ML170222">
    <property type="protein sequence ID" value="TDL17405.1"/>
    <property type="molecule type" value="Genomic_DNA"/>
</dbReference>
<dbReference type="STRING" id="50990.A0A4Y7PQF8"/>